<dbReference type="PANTHER" id="PTHR43135">
    <property type="entry name" value="ALPHA-D-RIBOSE 1-METHYLPHOSPHONATE 5-TRIPHOSPHATE DIPHOSPHATASE"/>
    <property type="match status" value="1"/>
</dbReference>
<dbReference type="PANTHER" id="PTHR43135:SF3">
    <property type="entry name" value="ALPHA-D-RIBOSE 1-METHYLPHOSPHONATE 5-TRIPHOSPHATE DIPHOSPHATASE"/>
    <property type="match status" value="1"/>
</dbReference>
<dbReference type="InterPro" id="IPR032466">
    <property type="entry name" value="Metal_Hydrolase"/>
</dbReference>
<reference evidence="2" key="1">
    <citation type="submission" date="2023-02" db="EMBL/GenBank/DDBJ databases">
        <title>Polaribacter ponticola sp. nov., isolated from seawater.</title>
        <authorList>
            <person name="Baek J.H."/>
            <person name="Kim J.M."/>
            <person name="Choi D.G."/>
            <person name="Jeon C.O."/>
        </authorList>
    </citation>
    <scope>NUCLEOTIDE SEQUENCE</scope>
    <source>
        <strain evidence="2">MSW5</strain>
    </source>
</reference>
<proteinExistence type="predicted"/>
<dbReference type="RefSeq" id="WP_274270216.1">
    <property type="nucleotide sequence ID" value="NZ_JAOSLC020000002.1"/>
</dbReference>
<dbReference type="EMBL" id="JAOSLC020000002">
    <property type="protein sequence ID" value="MDD7913731.1"/>
    <property type="molecule type" value="Genomic_DNA"/>
</dbReference>
<dbReference type="SUPFAM" id="SSF51556">
    <property type="entry name" value="Metallo-dependent hydrolases"/>
    <property type="match status" value="1"/>
</dbReference>
<dbReference type="Proteomes" id="UP001151478">
    <property type="component" value="Unassembled WGS sequence"/>
</dbReference>
<dbReference type="Gene3D" id="2.30.40.10">
    <property type="entry name" value="Urease, subunit C, domain 1"/>
    <property type="match status" value="2"/>
</dbReference>
<comment type="caution">
    <text evidence="2">The sequence shown here is derived from an EMBL/GenBank/DDBJ whole genome shotgun (WGS) entry which is preliminary data.</text>
</comment>
<evidence type="ECO:0000259" key="1">
    <source>
        <dbReference type="Pfam" id="PF01979"/>
    </source>
</evidence>
<evidence type="ECO:0000313" key="3">
    <source>
        <dbReference type="Proteomes" id="UP001151478"/>
    </source>
</evidence>
<dbReference type="InterPro" id="IPR006680">
    <property type="entry name" value="Amidohydro-rel"/>
</dbReference>
<dbReference type="InterPro" id="IPR051781">
    <property type="entry name" value="Metallo-dep_Hydrolase"/>
</dbReference>
<dbReference type="InterPro" id="IPR011059">
    <property type="entry name" value="Metal-dep_hydrolase_composite"/>
</dbReference>
<gene>
    <name evidence="2" type="ORF">N5A56_004575</name>
</gene>
<name>A0ABT5S6K5_9FLAO</name>
<evidence type="ECO:0000313" key="2">
    <source>
        <dbReference type="EMBL" id="MDD7913731.1"/>
    </source>
</evidence>
<organism evidence="2 3">
    <name type="scientific">Polaribacter ponticola</name>
    <dbReference type="NCBI Taxonomy" id="2978475"/>
    <lineage>
        <taxon>Bacteria</taxon>
        <taxon>Pseudomonadati</taxon>
        <taxon>Bacteroidota</taxon>
        <taxon>Flavobacteriia</taxon>
        <taxon>Flavobacteriales</taxon>
        <taxon>Flavobacteriaceae</taxon>
    </lineage>
</organism>
<dbReference type="SUPFAM" id="SSF51338">
    <property type="entry name" value="Composite domain of metallo-dependent hydrolases"/>
    <property type="match status" value="1"/>
</dbReference>
<accession>A0ABT5S6K5</accession>
<sequence>MHKDTVLANKTIFVHNGIIKNIESKIIVDDIEIIDGKNQFISPGLIDMHTHLWDKQELGLYLANGVTTIRNLWGYSMHLRLKDKLQKNKIIGPMLFTSSPKLTSKDDFGDDKVQIETKEEAKKLVIDYKQRGFDFIKIYAGINEDIYKTIINQSKKSGISIIAHPSREIPYLDQFNSQVASLEHAEEIVQQALNYEIDSLKLPQIIQKFVDSKKSFCPTITGFYKIYEMLDKGEEVINNGDINYMNPLIKTVDSKVQYNRWANEKTNNSSITETIYKQHLFHLYILKKMNEKGVNIISGTDSGIGITVPGASIHQELSFYKEAGLSNYDALKTATINPTKTHKEFEQMGSIQKGKFANFIVTKKNPLVNLNELKKPEWIMVNGRKVDKITLNKYSQNAKNRNNMVVTALRYLEYLLVER</sequence>
<protein>
    <submittedName>
        <fullName evidence="2">Amidohydrolase family protein</fullName>
    </submittedName>
</protein>
<keyword evidence="3" id="KW-1185">Reference proteome</keyword>
<feature type="domain" description="Amidohydrolase-related" evidence="1">
    <location>
        <begin position="286"/>
        <end position="385"/>
    </location>
</feature>
<dbReference type="Pfam" id="PF01979">
    <property type="entry name" value="Amidohydro_1"/>
    <property type="match status" value="1"/>
</dbReference>
<dbReference type="Gene3D" id="3.20.20.140">
    <property type="entry name" value="Metal-dependent hydrolases"/>
    <property type="match status" value="2"/>
</dbReference>